<dbReference type="Proteomes" id="UP000674318">
    <property type="component" value="Unassembled WGS sequence"/>
</dbReference>
<name>A0A836LIV0_9TRYP</name>
<dbReference type="KEGG" id="phet:94292205"/>
<dbReference type="OrthoDB" id="239166at2759"/>
<keyword evidence="3" id="KW-1185">Reference proteome</keyword>
<reference evidence="2 3" key="1">
    <citation type="submission" date="2021-02" db="EMBL/GenBank/DDBJ databases">
        <title>Porcisia hertigi Genome sequencing and assembly.</title>
        <authorList>
            <person name="Almutairi H."/>
            <person name="Gatherer D."/>
        </authorList>
    </citation>
    <scope>NUCLEOTIDE SEQUENCE [LARGE SCALE GENOMIC DNA]</scope>
    <source>
        <strain evidence="2 3">C119</strain>
    </source>
</reference>
<dbReference type="EMBL" id="JAFJZO010000015">
    <property type="protein sequence ID" value="KAG5509168.1"/>
    <property type="molecule type" value="Genomic_DNA"/>
</dbReference>
<comment type="caution">
    <text evidence="2">The sequence shown here is derived from an EMBL/GenBank/DDBJ whole genome shotgun (WGS) entry which is preliminary data.</text>
</comment>
<gene>
    <name evidence="2" type="ORF">JKF63_06177</name>
</gene>
<sequence>MSCKAQCGGFRSLRAECAREPCMANGMCALLNPSASDCVSWCCTSRSGYLFFFVVFFCTGTFALCAAYYLHRLHQINVEAGAVLASGELAVVSTNTPTEENAATTRCKKRSVTVDPALLKELESRN</sequence>
<protein>
    <submittedName>
        <fullName evidence="2">Uncharacterized protein</fullName>
    </submittedName>
</protein>
<evidence type="ECO:0000313" key="3">
    <source>
        <dbReference type="Proteomes" id="UP000674318"/>
    </source>
</evidence>
<accession>A0A836LIV0</accession>
<evidence type="ECO:0000256" key="1">
    <source>
        <dbReference type="SAM" id="Phobius"/>
    </source>
</evidence>
<keyword evidence="1" id="KW-1133">Transmembrane helix</keyword>
<dbReference type="GeneID" id="94292205"/>
<organism evidence="2 3">
    <name type="scientific">Porcisia hertigi</name>
    <dbReference type="NCBI Taxonomy" id="2761500"/>
    <lineage>
        <taxon>Eukaryota</taxon>
        <taxon>Discoba</taxon>
        <taxon>Euglenozoa</taxon>
        <taxon>Kinetoplastea</taxon>
        <taxon>Metakinetoplastina</taxon>
        <taxon>Trypanosomatida</taxon>
        <taxon>Trypanosomatidae</taxon>
        <taxon>Leishmaniinae</taxon>
        <taxon>Porcisia</taxon>
    </lineage>
</organism>
<proteinExistence type="predicted"/>
<evidence type="ECO:0000313" key="2">
    <source>
        <dbReference type="EMBL" id="KAG5509168.1"/>
    </source>
</evidence>
<keyword evidence="1" id="KW-0472">Membrane</keyword>
<feature type="transmembrane region" description="Helical" evidence="1">
    <location>
        <begin position="49"/>
        <end position="70"/>
    </location>
</feature>
<dbReference type="RefSeq" id="XP_067758475.1">
    <property type="nucleotide sequence ID" value="XM_067902128.1"/>
</dbReference>
<dbReference type="AlphaFoldDB" id="A0A836LIV0"/>
<keyword evidence="1" id="KW-0812">Transmembrane</keyword>